<dbReference type="RefSeq" id="WP_134756857.1">
    <property type="nucleotide sequence ID" value="NZ_MYFO02000009.1"/>
</dbReference>
<dbReference type="OrthoDB" id="9807095at2"/>
<reference evidence="6 7" key="1">
    <citation type="submission" date="2017-03" db="EMBL/GenBank/DDBJ databases">
        <title>Isolation of Levoglucosan Utilizing Bacteria.</title>
        <authorList>
            <person name="Arya A.S."/>
        </authorList>
    </citation>
    <scope>NUCLEOTIDE SEQUENCE [LARGE SCALE GENOMIC DNA]</scope>
    <source>
        <strain evidence="6 7">MEC069</strain>
    </source>
</reference>
<organism evidence="6 7">
    <name type="scientific">Paenibacillus athensensis</name>
    <dbReference type="NCBI Taxonomy" id="1967502"/>
    <lineage>
        <taxon>Bacteria</taxon>
        <taxon>Bacillati</taxon>
        <taxon>Bacillota</taxon>
        <taxon>Bacilli</taxon>
        <taxon>Bacillales</taxon>
        <taxon>Paenibacillaceae</taxon>
        <taxon>Paenibacillus</taxon>
    </lineage>
</organism>
<dbReference type="AlphaFoldDB" id="A0A4Y8PSA4"/>
<evidence type="ECO:0000256" key="1">
    <source>
        <dbReference type="ARBA" id="ARBA00009897"/>
    </source>
</evidence>
<dbReference type="EMBL" id="MYFO01000043">
    <property type="protein sequence ID" value="TFE83773.1"/>
    <property type="molecule type" value="Genomic_DNA"/>
</dbReference>
<protein>
    <recommendedName>
        <fullName evidence="5">GS catalytic domain-containing protein</fullName>
    </recommendedName>
</protein>
<dbReference type="PANTHER" id="PTHR43785">
    <property type="entry name" value="GAMMA-GLUTAMYLPUTRESCINE SYNTHETASE"/>
    <property type="match status" value="1"/>
</dbReference>
<keyword evidence="7" id="KW-1185">Reference proteome</keyword>
<dbReference type="SMART" id="SM01230">
    <property type="entry name" value="Gln-synt_C"/>
    <property type="match status" value="1"/>
</dbReference>
<evidence type="ECO:0000256" key="4">
    <source>
        <dbReference type="RuleBase" id="RU000384"/>
    </source>
</evidence>
<evidence type="ECO:0000313" key="6">
    <source>
        <dbReference type="EMBL" id="TFE83773.1"/>
    </source>
</evidence>
<dbReference type="InterPro" id="IPR008146">
    <property type="entry name" value="Gln_synth_cat_dom"/>
</dbReference>
<dbReference type="Proteomes" id="UP000298246">
    <property type="component" value="Unassembled WGS sequence"/>
</dbReference>
<evidence type="ECO:0000256" key="3">
    <source>
        <dbReference type="PROSITE-ProRule" id="PRU01331"/>
    </source>
</evidence>
<dbReference type="SUPFAM" id="SSF55931">
    <property type="entry name" value="Glutamine synthetase/guanido kinase"/>
    <property type="match status" value="1"/>
</dbReference>
<dbReference type="Gene3D" id="3.30.590.10">
    <property type="entry name" value="Glutamine synthetase/guanido kinase, catalytic domain"/>
    <property type="match status" value="1"/>
</dbReference>
<sequence length="411" mass="46104">MSETTLFGIVDCVGRLKVKAMNSQFLNVHTAVGFCNYLYVTDYSMTTWPNLPDFNWESGFGDVFLHQRAADSLLKEFVVESTKLLLGSPLHPDGEPVAVCPRRVLHQALRRLDDQHLHIKIGIEMEFYLFKETEGRLDPIVDYDTDYDFVSTFGHLNQWSELKELLEASPISCEGLKCEAGKGQMEITLAYTDALTVADQVLVAKQIIKTFFAGRGLLASFMAKPSIDDASSGFHLHVSLHAGQDGQPVPCTSPQAQNFIAGILSRLSDWMCFYAPNHNSYKRLRSNSWVPVDHSIGMDNRTSTIRIIHDAKGHFEFRLPGSDTNIYLTIAALIYSGISGLQNNAARQAFEAVRGLPSFSEAVDFFRSSGEVLEQLGTTAHAHYSQFFKNELLSFNNYISDVELRRYLKHA</sequence>
<accession>A0A4Y8PSA4</accession>
<dbReference type="PANTHER" id="PTHR43785:SF12">
    <property type="entry name" value="TYPE-1 GLUTAMINE SYNTHETASE 2"/>
    <property type="match status" value="1"/>
</dbReference>
<proteinExistence type="inferred from homology"/>
<evidence type="ECO:0000313" key="7">
    <source>
        <dbReference type="Proteomes" id="UP000298246"/>
    </source>
</evidence>
<dbReference type="InterPro" id="IPR014746">
    <property type="entry name" value="Gln_synth/guanido_kin_cat_dom"/>
</dbReference>
<feature type="domain" description="GS catalytic" evidence="5">
    <location>
        <begin position="101"/>
        <end position="411"/>
    </location>
</feature>
<keyword evidence="2" id="KW-0436">Ligase</keyword>
<dbReference type="GO" id="GO:0004356">
    <property type="term" value="F:glutamine synthetase activity"/>
    <property type="evidence" value="ECO:0007669"/>
    <property type="project" value="InterPro"/>
</dbReference>
<comment type="similarity">
    <text evidence="1 3 4">Belongs to the glutamine synthetase family.</text>
</comment>
<dbReference type="Pfam" id="PF00120">
    <property type="entry name" value="Gln-synt_C"/>
    <property type="match status" value="1"/>
</dbReference>
<evidence type="ECO:0000256" key="2">
    <source>
        <dbReference type="ARBA" id="ARBA00022598"/>
    </source>
</evidence>
<evidence type="ECO:0000259" key="5">
    <source>
        <dbReference type="PROSITE" id="PS51987"/>
    </source>
</evidence>
<name>A0A4Y8PSA4_9BACL</name>
<comment type="caution">
    <text evidence="6">The sequence shown here is derived from an EMBL/GenBank/DDBJ whole genome shotgun (WGS) entry which is preliminary data.</text>
</comment>
<dbReference type="PROSITE" id="PS51987">
    <property type="entry name" value="GS_CATALYTIC"/>
    <property type="match status" value="1"/>
</dbReference>
<gene>
    <name evidence="6" type="ORF">B5M42_22105</name>
</gene>